<name>G0EQG3_BRAIP</name>
<organism evidence="2 3">
    <name type="scientific">Brachyspira intermedia (strain ATCC 51140 / PWS/A)</name>
    <name type="common">Serpulina intermedia</name>
    <dbReference type="NCBI Taxonomy" id="1045858"/>
    <lineage>
        <taxon>Bacteria</taxon>
        <taxon>Pseudomonadati</taxon>
        <taxon>Spirochaetota</taxon>
        <taxon>Spirochaetia</taxon>
        <taxon>Brachyspirales</taxon>
        <taxon>Brachyspiraceae</taxon>
        <taxon>Brachyspira</taxon>
    </lineage>
</organism>
<dbReference type="PROSITE" id="PS51257">
    <property type="entry name" value="PROKAR_LIPOPROTEIN"/>
    <property type="match status" value="1"/>
</dbReference>
<dbReference type="HOGENOM" id="CLU_1154661_0_0_12"/>
<gene>
    <name evidence="2" type="ordered locus">Bint_0234</name>
</gene>
<feature type="signal peptide" evidence="1">
    <location>
        <begin position="1"/>
        <end position="15"/>
    </location>
</feature>
<keyword evidence="1" id="KW-0732">Signal</keyword>
<evidence type="ECO:0000313" key="3">
    <source>
        <dbReference type="Proteomes" id="UP000008522"/>
    </source>
</evidence>
<evidence type="ECO:0000256" key="1">
    <source>
        <dbReference type="SAM" id="SignalP"/>
    </source>
</evidence>
<proteinExistence type="predicted"/>
<feature type="chain" id="PRO_5012813444" description="Lipoprotein" evidence="1">
    <location>
        <begin position="16"/>
        <end position="240"/>
    </location>
</feature>
<dbReference type="AlphaFoldDB" id="G0EQG3"/>
<protein>
    <recommendedName>
        <fullName evidence="4">Lipoprotein</fullName>
    </recommendedName>
</protein>
<sequence>MKKILLMILIVSVLAIGCKDNVTNPMEYMVERGSDWTSRANVRANEKIYFGPIYIVNNKHVYVTSAKIIQVDKTTSITNDIPSVTEKDERGYITSITPLESQSSGSIAYIVFTYKNTLVSASFLEEYLYKYSGEIYSNTWFEIYNENMQVAEIVIVKEITVTRKVYDDQGQYIDTVSGTFSGEKTFEVIESPSTPGKIYIMLNPSYLNFKNEDGQYYIAPYPNYINYKDIEIEIVYTIIH</sequence>
<reference evidence="2 3" key="1">
    <citation type="journal article" date="2011" name="BMC Genomics">
        <title>Complete genome sequence of Brachyspira intermedia reveals unique genomic features in Brachyspira species and phage-mediated horizontal gene transfer.</title>
        <authorList>
            <person name="Hafstrom T."/>
            <person name="Jansson D.S."/>
            <person name="Segerman B."/>
        </authorList>
    </citation>
    <scope>NUCLEOTIDE SEQUENCE [LARGE SCALE GENOMIC DNA]</scope>
    <source>
        <strain evidence="3">ATCC 51140 / PWS/A</strain>
    </source>
</reference>
<accession>G0EQG3</accession>
<dbReference type="PATRIC" id="fig|1045858.4.peg.232"/>
<keyword evidence="3" id="KW-1185">Reference proteome</keyword>
<evidence type="ECO:0008006" key="4">
    <source>
        <dbReference type="Google" id="ProtNLM"/>
    </source>
</evidence>
<dbReference type="GeneID" id="44968792"/>
<dbReference type="Proteomes" id="UP000008522">
    <property type="component" value="Chromosome"/>
</dbReference>
<dbReference type="EMBL" id="CP002874">
    <property type="protein sequence ID" value="AEM20868.1"/>
    <property type="molecule type" value="Genomic_DNA"/>
</dbReference>
<dbReference type="RefSeq" id="WP_014486721.1">
    <property type="nucleotide sequence ID" value="NC_017243.1"/>
</dbReference>
<dbReference type="OrthoDB" id="9984231at2"/>
<evidence type="ECO:0000313" key="2">
    <source>
        <dbReference type="EMBL" id="AEM20868.1"/>
    </source>
</evidence>
<dbReference type="KEGG" id="bip:Bint_0234"/>